<dbReference type="EMBL" id="JAIWYP010000012">
    <property type="protein sequence ID" value="KAH3728693.1"/>
    <property type="molecule type" value="Genomic_DNA"/>
</dbReference>
<dbReference type="OrthoDB" id="1045822at2759"/>
<sequence length="209" mass="23059">MSRVEPESKHDQPPGYQQPGPPPPGYPQPGPPPPGYQQPGPPQPRYQQQPMGHPMQPQMMQPQMMQPQMMQPQMIQPQMMPQPMHSMGQQQMTTVVINNQPGQQRNPLLVGTRNGTRDWTSGLCGCCEDIGSCCMTFWCSWASTCSIAVRVGDSFCMPLCVPDALLALRVRVRGLGDIKGSICEDCMVINFCAPCAACQMLRELNAMGL</sequence>
<feature type="region of interest" description="Disordered" evidence="2">
    <location>
        <begin position="1"/>
        <end position="66"/>
    </location>
</feature>
<accession>A0A9D4CQS1</accession>
<comment type="caution">
    <text evidence="3">The sequence shown here is derived from an EMBL/GenBank/DDBJ whole genome shotgun (WGS) entry which is preliminary data.</text>
</comment>
<reference evidence="3" key="1">
    <citation type="journal article" date="2019" name="bioRxiv">
        <title>The Genome of the Zebra Mussel, Dreissena polymorpha: A Resource for Invasive Species Research.</title>
        <authorList>
            <person name="McCartney M.A."/>
            <person name="Auch B."/>
            <person name="Kono T."/>
            <person name="Mallez S."/>
            <person name="Zhang Y."/>
            <person name="Obille A."/>
            <person name="Becker A."/>
            <person name="Abrahante J.E."/>
            <person name="Garbe J."/>
            <person name="Badalamenti J.P."/>
            <person name="Herman A."/>
            <person name="Mangelson H."/>
            <person name="Liachko I."/>
            <person name="Sullivan S."/>
            <person name="Sone E.D."/>
            <person name="Koren S."/>
            <person name="Silverstein K.A.T."/>
            <person name="Beckman K.B."/>
            <person name="Gohl D.M."/>
        </authorList>
    </citation>
    <scope>NUCLEOTIDE SEQUENCE</scope>
    <source>
        <strain evidence="3">Duluth1</strain>
        <tissue evidence="3">Whole animal</tissue>
    </source>
</reference>
<organism evidence="3 4">
    <name type="scientific">Dreissena polymorpha</name>
    <name type="common">Zebra mussel</name>
    <name type="synonym">Mytilus polymorpha</name>
    <dbReference type="NCBI Taxonomy" id="45954"/>
    <lineage>
        <taxon>Eukaryota</taxon>
        <taxon>Metazoa</taxon>
        <taxon>Spiralia</taxon>
        <taxon>Lophotrochozoa</taxon>
        <taxon>Mollusca</taxon>
        <taxon>Bivalvia</taxon>
        <taxon>Autobranchia</taxon>
        <taxon>Heteroconchia</taxon>
        <taxon>Euheterodonta</taxon>
        <taxon>Imparidentia</taxon>
        <taxon>Neoheterodontei</taxon>
        <taxon>Myida</taxon>
        <taxon>Dreissenoidea</taxon>
        <taxon>Dreissenidae</taxon>
        <taxon>Dreissena</taxon>
    </lineage>
</organism>
<dbReference type="Proteomes" id="UP000828390">
    <property type="component" value="Unassembled WGS sequence"/>
</dbReference>
<name>A0A9D4CQS1_DREPO</name>
<dbReference type="PANTHER" id="PTHR15907">
    <property type="entry name" value="DUF614 FAMILY PROTEIN-RELATED"/>
    <property type="match status" value="1"/>
</dbReference>
<comment type="similarity">
    <text evidence="1">Belongs to the cornifelin family.</text>
</comment>
<feature type="compositionally biased region" description="Basic and acidic residues" evidence="2">
    <location>
        <begin position="1"/>
        <end position="12"/>
    </location>
</feature>
<reference evidence="3" key="2">
    <citation type="submission" date="2020-11" db="EMBL/GenBank/DDBJ databases">
        <authorList>
            <person name="McCartney M.A."/>
            <person name="Auch B."/>
            <person name="Kono T."/>
            <person name="Mallez S."/>
            <person name="Becker A."/>
            <person name="Gohl D.M."/>
            <person name="Silverstein K.A.T."/>
            <person name="Koren S."/>
            <person name="Bechman K.B."/>
            <person name="Herman A."/>
            <person name="Abrahante J.E."/>
            <person name="Garbe J."/>
        </authorList>
    </citation>
    <scope>NUCLEOTIDE SEQUENCE</scope>
    <source>
        <strain evidence="3">Duluth1</strain>
        <tissue evidence="3">Whole animal</tissue>
    </source>
</reference>
<dbReference type="AlphaFoldDB" id="A0A9D4CQS1"/>
<proteinExistence type="inferred from homology"/>
<gene>
    <name evidence="3" type="ORF">DPMN_054653</name>
</gene>
<feature type="compositionally biased region" description="Low complexity" evidence="2">
    <location>
        <begin position="45"/>
        <end position="66"/>
    </location>
</feature>
<dbReference type="Pfam" id="PF04749">
    <property type="entry name" value="PLAC8"/>
    <property type="match status" value="1"/>
</dbReference>
<dbReference type="NCBIfam" id="TIGR01571">
    <property type="entry name" value="A_thal_Cys_rich"/>
    <property type="match status" value="1"/>
</dbReference>
<evidence type="ECO:0000256" key="2">
    <source>
        <dbReference type="SAM" id="MobiDB-lite"/>
    </source>
</evidence>
<keyword evidence="4" id="KW-1185">Reference proteome</keyword>
<evidence type="ECO:0000313" key="3">
    <source>
        <dbReference type="EMBL" id="KAH3728693.1"/>
    </source>
</evidence>
<dbReference type="InterPro" id="IPR006461">
    <property type="entry name" value="PLAC_motif_containing"/>
</dbReference>
<evidence type="ECO:0000256" key="1">
    <source>
        <dbReference type="ARBA" id="ARBA00009024"/>
    </source>
</evidence>
<protein>
    <submittedName>
        <fullName evidence="3">Uncharacterized protein</fullName>
    </submittedName>
</protein>
<evidence type="ECO:0000313" key="4">
    <source>
        <dbReference type="Proteomes" id="UP000828390"/>
    </source>
</evidence>
<feature type="compositionally biased region" description="Pro residues" evidence="2">
    <location>
        <begin position="19"/>
        <end position="44"/>
    </location>
</feature>